<sequence>MGEEEMSKQEEHDDSDEDLMRKLMLTLIYPGKLAPDKSDENYAQRAFEELIEIIKDEPNLFLPHLKELFQYIYLILDKPEFEEKTKFLAKELMELLLLHYRYEGPVVIETGKFLSRIFAMLTAIDDDPDWDGNDNFDDDSRVYIQGVKRLARFAPVIGGQYILEKFCLLIDWHYFSQQWQSRHAAVISHSIISNNCPKGSIDNLELLVELPIKAAEDTHFRVRWAAINAIEEFSNDLKPEFQLQYYQQVLPALSKALNLSMHPCIQVQAASSLFYFSKHCTSDQLTPYMDEIVHNLLRCIQKGNHLLEEEALTAAASLASSAEDWFQEHYRNVMPYLRVVMMKAAAESDSILLLKSLECITLVGVAIGKEKFSDYIQMVVQLLISLQESELKIEDLMRNQVLLAWGRLCKCLGQDFQPYLGVAVPYLLQSAQLQSRGTSLNQSESENSFRSTRSLNLEDERTESKNKVLKEKAKACKMLCLCATELKEGFDLWIDEVAHTLVPLINFDLYEEVREVSVLALPPLLKSYKAAKEKGYVEGYQELPFEKLCAFIVTALVEALHKEPLMEIQVTILEAIKECMEVSGPTLNTDQIKRFLDIIIKIIIATSTLSESEVENKHMEHFHNKAFDCFVTFTEAYKASLSQFLDQLLSCMSYMWKSGKSLEERRTALRIFTDVTEKCQEEALKYYNGKLKFLFDACYKRNPELQQIVAQGIGVIALLGGSAFKSHMRNALAGLNSIMLSPETMRPEYLPAHDAAISALGKICLHHHENLHEVMVFGIWLSHLPILNDLYQARIVHDQLCSLVEKFREKLTQDNSHLSKIFAVFAEILLSDHKLASEETVNRVIQQVRHFQSNLPPETWASIISSLVPSQAKLLLLKLST</sequence>
<dbReference type="GO" id="GO:0005737">
    <property type="term" value="C:cytoplasm"/>
    <property type="evidence" value="ECO:0000318"/>
    <property type="project" value="GO_Central"/>
</dbReference>
<evidence type="ECO:0000256" key="3">
    <source>
        <dbReference type="ARBA" id="ARBA00022490"/>
    </source>
</evidence>
<dbReference type="GO" id="GO:0006606">
    <property type="term" value="P:protein import into nucleus"/>
    <property type="evidence" value="ECO:0000318"/>
    <property type="project" value="GO_Central"/>
</dbReference>
<evidence type="ECO:0000256" key="6">
    <source>
        <dbReference type="SAM" id="MobiDB-lite"/>
    </source>
</evidence>
<dbReference type="InterPro" id="IPR058584">
    <property type="entry name" value="IMB1_TNPO1-like_TPR"/>
</dbReference>
<evidence type="ECO:0000256" key="5">
    <source>
        <dbReference type="ARBA" id="ARBA00022927"/>
    </source>
</evidence>
<dbReference type="SUPFAM" id="SSF48371">
    <property type="entry name" value="ARM repeat"/>
    <property type="match status" value="2"/>
</dbReference>
<reference evidence="9" key="1">
    <citation type="journal article" date="2016" name="Nat. Biotechnol.">
        <title>Sequencing wild and cultivated cassava and related species reveals extensive interspecific hybridization and genetic diversity.</title>
        <authorList>
            <person name="Bredeson J.V."/>
            <person name="Lyons J.B."/>
            <person name="Prochnik S.E."/>
            <person name="Wu G.A."/>
            <person name="Ha C.M."/>
            <person name="Edsinger-Gonzales E."/>
            <person name="Grimwood J."/>
            <person name="Schmutz J."/>
            <person name="Rabbi I.Y."/>
            <person name="Egesi C."/>
            <person name="Nauluvula P."/>
            <person name="Lebot V."/>
            <person name="Ndunguru J."/>
            <person name="Mkamilo G."/>
            <person name="Bart R.S."/>
            <person name="Setter T.L."/>
            <person name="Gleadow R.M."/>
            <person name="Kulakow P."/>
            <person name="Ferguson M.E."/>
            <person name="Rounsley S."/>
            <person name="Rokhsar D.S."/>
        </authorList>
    </citation>
    <scope>NUCLEOTIDE SEQUENCE [LARGE SCALE GENOMIC DNA]</scope>
    <source>
        <strain evidence="9">cv. AM560-2</strain>
    </source>
</reference>
<dbReference type="Proteomes" id="UP000091857">
    <property type="component" value="Chromosome 12"/>
</dbReference>
<organism evidence="8 9">
    <name type="scientific">Manihot esculenta</name>
    <name type="common">Cassava</name>
    <name type="synonym">Jatropha manihot</name>
    <dbReference type="NCBI Taxonomy" id="3983"/>
    <lineage>
        <taxon>Eukaryota</taxon>
        <taxon>Viridiplantae</taxon>
        <taxon>Streptophyta</taxon>
        <taxon>Embryophyta</taxon>
        <taxon>Tracheophyta</taxon>
        <taxon>Spermatophyta</taxon>
        <taxon>Magnoliopsida</taxon>
        <taxon>eudicotyledons</taxon>
        <taxon>Gunneridae</taxon>
        <taxon>Pentapetalae</taxon>
        <taxon>rosids</taxon>
        <taxon>fabids</taxon>
        <taxon>Malpighiales</taxon>
        <taxon>Euphorbiaceae</taxon>
        <taxon>Crotonoideae</taxon>
        <taxon>Manihoteae</taxon>
        <taxon>Manihot</taxon>
    </lineage>
</organism>
<protein>
    <recommendedName>
        <fullName evidence="7">Importin subunit beta-1/Transportin-1-like TPR repeats domain-containing protein</fullName>
    </recommendedName>
</protein>
<evidence type="ECO:0000313" key="9">
    <source>
        <dbReference type="Proteomes" id="UP000091857"/>
    </source>
</evidence>
<dbReference type="InterPro" id="IPR040122">
    <property type="entry name" value="Importin_beta"/>
</dbReference>
<dbReference type="EMBL" id="CM004398">
    <property type="protein sequence ID" value="OAY35907.1"/>
    <property type="molecule type" value="Genomic_DNA"/>
</dbReference>
<keyword evidence="3" id="KW-0963">Cytoplasm</keyword>
<feature type="region of interest" description="Disordered" evidence="6">
    <location>
        <begin position="438"/>
        <end position="458"/>
    </location>
</feature>
<comment type="caution">
    <text evidence="8">The sequence shown here is derived from an EMBL/GenBank/DDBJ whole genome shotgun (WGS) entry which is preliminary data.</text>
</comment>
<keyword evidence="2" id="KW-0813">Transport</keyword>
<keyword evidence="4" id="KW-0677">Repeat</keyword>
<proteinExistence type="predicted"/>
<gene>
    <name evidence="8" type="ORF">MANES_12G140600v8</name>
</gene>
<comment type="subcellular location">
    <subcellularLocation>
        <location evidence="1">Cytoplasm</location>
    </subcellularLocation>
</comment>
<dbReference type="InterPro" id="IPR016024">
    <property type="entry name" value="ARM-type_fold"/>
</dbReference>
<keyword evidence="5" id="KW-0653">Protein transport</keyword>
<name>A0A2C9UWJ6_MANES</name>
<keyword evidence="9" id="KW-1185">Reference proteome</keyword>
<feature type="compositionally biased region" description="Polar residues" evidence="6">
    <location>
        <begin position="438"/>
        <end position="455"/>
    </location>
</feature>
<dbReference type="Gene3D" id="1.25.10.10">
    <property type="entry name" value="Leucine-rich Repeat Variant"/>
    <property type="match status" value="1"/>
</dbReference>
<evidence type="ECO:0000256" key="2">
    <source>
        <dbReference type="ARBA" id="ARBA00022448"/>
    </source>
</evidence>
<feature type="domain" description="Importin subunit beta-1/Transportin-1-like TPR repeats" evidence="7">
    <location>
        <begin position="281"/>
        <end position="440"/>
    </location>
</feature>
<evidence type="ECO:0000256" key="4">
    <source>
        <dbReference type="ARBA" id="ARBA00022737"/>
    </source>
</evidence>
<dbReference type="InterPro" id="IPR011989">
    <property type="entry name" value="ARM-like"/>
</dbReference>
<evidence type="ECO:0000313" key="8">
    <source>
        <dbReference type="EMBL" id="OAY35907.1"/>
    </source>
</evidence>
<dbReference type="Gramene" id="Manes.12G140600.1.v8.1">
    <property type="protein sequence ID" value="Manes.12G140600.1.v8.1.CDS"/>
    <property type="gene ID" value="Manes.12G140600.v8.1"/>
</dbReference>
<evidence type="ECO:0000256" key="1">
    <source>
        <dbReference type="ARBA" id="ARBA00004496"/>
    </source>
</evidence>
<dbReference type="AlphaFoldDB" id="A0A2C9UWJ6"/>
<dbReference type="GO" id="GO:0008139">
    <property type="term" value="F:nuclear localization sequence binding"/>
    <property type="evidence" value="ECO:0000318"/>
    <property type="project" value="GO_Central"/>
</dbReference>
<dbReference type="STRING" id="3983.A0A2C9UWJ6"/>
<dbReference type="PANTHER" id="PTHR10527">
    <property type="entry name" value="IMPORTIN BETA"/>
    <property type="match status" value="1"/>
</dbReference>
<evidence type="ECO:0000259" key="7">
    <source>
        <dbReference type="Pfam" id="PF25574"/>
    </source>
</evidence>
<dbReference type="GO" id="GO:0005634">
    <property type="term" value="C:nucleus"/>
    <property type="evidence" value="ECO:0000318"/>
    <property type="project" value="GO_Central"/>
</dbReference>
<accession>A0A2C9UWJ6</accession>
<dbReference type="GO" id="GO:0061608">
    <property type="term" value="F:nuclear import signal receptor activity"/>
    <property type="evidence" value="ECO:0000318"/>
    <property type="project" value="GO_Central"/>
</dbReference>
<dbReference type="Pfam" id="PF25574">
    <property type="entry name" value="TPR_IMB1"/>
    <property type="match status" value="1"/>
</dbReference>